<proteinExistence type="predicted"/>
<organism evidence="2 3">
    <name type="scientific">Vibrio tritonius</name>
    <dbReference type="NCBI Taxonomy" id="1435069"/>
    <lineage>
        <taxon>Bacteria</taxon>
        <taxon>Pseudomonadati</taxon>
        <taxon>Pseudomonadota</taxon>
        <taxon>Gammaproteobacteria</taxon>
        <taxon>Vibrionales</taxon>
        <taxon>Vibrionaceae</taxon>
        <taxon>Vibrio</taxon>
    </lineage>
</organism>
<feature type="transmembrane region" description="Helical" evidence="1">
    <location>
        <begin position="90"/>
        <end position="112"/>
    </location>
</feature>
<gene>
    <name evidence="2" type="ORF">LDJ79_04760</name>
</gene>
<protein>
    <submittedName>
        <fullName evidence="2">DUF4145 domain-containing protein</fullName>
    </submittedName>
</protein>
<name>A0ABS7YK87_9VIBR</name>
<dbReference type="EMBL" id="JAIWIU010000026">
    <property type="protein sequence ID" value="MCA2015412.1"/>
    <property type="molecule type" value="Genomic_DNA"/>
</dbReference>
<keyword evidence="3" id="KW-1185">Reference proteome</keyword>
<evidence type="ECO:0000313" key="2">
    <source>
        <dbReference type="EMBL" id="MCA2015412.1"/>
    </source>
</evidence>
<reference evidence="3" key="1">
    <citation type="submission" date="2023-07" db="EMBL/GenBank/DDBJ databases">
        <title>Molecular identification of indigenous halophilic bacteria isolated from red sea cost, biodegradation of synthetic dyes and assessment of degraded metabolite toxicity.</title>
        <authorList>
            <person name="Chaieb K."/>
            <person name="Altayb H.N."/>
        </authorList>
    </citation>
    <scope>NUCLEOTIDE SEQUENCE [LARGE SCALE GENOMIC DNA]</scope>
    <source>
        <strain evidence="3">K20</strain>
    </source>
</reference>
<accession>A0ABS7YK87</accession>
<evidence type="ECO:0000256" key="1">
    <source>
        <dbReference type="SAM" id="Phobius"/>
    </source>
</evidence>
<keyword evidence="1" id="KW-0812">Transmembrane</keyword>
<keyword evidence="1" id="KW-1133">Transmembrane helix</keyword>
<sequence length="123" mass="14754">MSDIEHIVRRIHKLETLLRKQYHAQGEGLEQLVDSCQERLPNRISNQLHLIAQVERELDENQDFHLTSPDRFLVAYKECEKELTPRSGRFVWRIAVSLMTIMTLIALAFYYLHWDILNQHVRW</sequence>
<dbReference type="Proteomes" id="UP001199044">
    <property type="component" value="Unassembled WGS sequence"/>
</dbReference>
<comment type="caution">
    <text evidence="2">The sequence shown here is derived from an EMBL/GenBank/DDBJ whole genome shotgun (WGS) entry which is preliminary data.</text>
</comment>
<keyword evidence="1" id="KW-0472">Membrane</keyword>
<dbReference type="RefSeq" id="WP_068715638.1">
    <property type="nucleotide sequence ID" value="NZ_AP014635.1"/>
</dbReference>
<evidence type="ECO:0000313" key="3">
    <source>
        <dbReference type="Proteomes" id="UP001199044"/>
    </source>
</evidence>